<name>A0A921TDQ0_9RHOB</name>
<dbReference type="PANTHER" id="PTHR10091">
    <property type="entry name" value="ALDOSE-1-EPIMERASE"/>
    <property type="match status" value="1"/>
</dbReference>
<dbReference type="EMBL" id="APKE01000037">
    <property type="protein sequence ID" value="KAF0674564.1"/>
    <property type="molecule type" value="Genomic_DNA"/>
</dbReference>
<evidence type="ECO:0000256" key="2">
    <source>
        <dbReference type="ARBA" id="ARBA00023235"/>
    </source>
</evidence>
<keyword evidence="5" id="KW-1185">Reference proteome</keyword>
<dbReference type="GO" id="GO:0004034">
    <property type="term" value="F:aldose 1-epimerase activity"/>
    <property type="evidence" value="ECO:0007669"/>
    <property type="project" value="UniProtKB-EC"/>
</dbReference>
<dbReference type="InterPro" id="IPR047215">
    <property type="entry name" value="Galactose_mutarotase-like"/>
</dbReference>
<dbReference type="Gene3D" id="2.70.98.10">
    <property type="match status" value="1"/>
</dbReference>
<keyword evidence="3" id="KW-0119">Carbohydrate metabolism</keyword>
<keyword evidence="2 4" id="KW-0413">Isomerase</keyword>
<dbReference type="Pfam" id="PF01263">
    <property type="entry name" value="Aldose_epim"/>
    <property type="match status" value="1"/>
</dbReference>
<gene>
    <name evidence="4" type="primary">galM</name>
    <name evidence="4" type="ORF">PMES_03150</name>
</gene>
<evidence type="ECO:0000313" key="4">
    <source>
        <dbReference type="EMBL" id="KAF0674564.1"/>
    </source>
</evidence>
<evidence type="ECO:0000313" key="5">
    <source>
        <dbReference type="Proteomes" id="UP000698242"/>
    </source>
</evidence>
<dbReference type="InterPro" id="IPR014718">
    <property type="entry name" value="GH-type_carb-bd"/>
</dbReference>
<sequence length="347" mass="37134">MSGAVQVMGHLPGGRAVETIALSGGALRVRILTLGAILQDVRLDGVDHGLTLGAPDLAAYLGPLAHFGAVIGPVANRIKGAEAMIGGARYRFEDNMGGATLHSGRAGTQFELWRIVERGEAHVSLAIDLAHGDGGFPGNRRITARYAIEAPSTLRLDIGAETDHLTAMNIAHHGYWTMDGGADWSGQSLSIDAEHYLPMSPENLPTGEIAPVAGTRFDYRDPVRLDPQKTGRIDHNFCLARARRPAPVPALRLTGRSGVSLRIDTTEPGIQVFDMAPLDSEDFATLHGPPYGNRAGLAFEPQLWPGALHHPDFPSLLLTPGTSYAQQTRFVFEAPRTGPRTGSRTDP</sequence>
<dbReference type="CDD" id="cd09019">
    <property type="entry name" value="galactose_mutarotase_like"/>
    <property type="match status" value="1"/>
</dbReference>
<organism evidence="4 5">
    <name type="scientific">Profundibacterium mesophilum KAUST100406-0324</name>
    <dbReference type="NCBI Taxonomy" id="1037889"/>
    <lineage>
        <taxon>Bacteria</taxon>
        <taxon>Pseudomonadati</taxon>
        <taxon>Pseudomonadota</taxon>
        <taxon>Alphaproteobacteria</taxon>
        <taxon>Rhodobacterales</taxon>
        <taxon>Roseobacteraceae</taxon>
        <taxon>Profundibacterium</taxon>
    </lineage>
</organism>
<protein>
    <submittedName>
        <fullName evidence="4">Aldose 1-epimerase protein</fullName>
        <ecNumber evidence="4">5.1.3.3</ecNumber>
    </submittedName>
</protein>
<evidence type="ECO:0000256" key="3">
    <source>
        <dbReference type="ARBA" id="ARBA00023277"/>
    </source>
</evidence>
<dbReference type="EC" id="5.1.3.3" evidence="4"/>
<evidence type="ECO:0000256" key="1">
    <source>
        <dbReference type="ARBA" id="ARBA00006206"/>
    </source>
</evidence>
<dbReference type="GO" id="GO:0006006">
    <property type="term" value="P:glucose metabolic process"/>
    <property type="evidence" value="ECO:0007669"/>
    <property type="project" value="TreeGrafter"/>
</dbReference>
<dbReference type="InterPro" id="IPR011013">
    <property type="entry name" value="Gal_mutarotase_sf_dom"/>
</dbReference>
<dbReference type="GO" id="GO:0033499">
    <property type="term" value="P:galactose catabolic process via UDP-galactose, Leloir pathway"/>
    <property type="evidence" value="ECO:0007669"/>
    <property type="project" value="TreeGrafter"/>
</dbReference>
<dbReference type="PANTHER" id="PTHR10091:SF49">
    <property type="entry name" value="ALDOSE 1-EPIMERASE"/>
    <property type="match status" value="1"/>
</dbReference>
<comment type="similarity">
    <text evidence="1">Belongs to the aldose epimerase family.</text>
</comment>
<dbReference type="GO" id="GO:0030246">
    <property type="term" value="F:carbohydrate binding"/>
    <property type="evidence" value="ECO:0007669"/>
    <property type="project" value="InterPro"/>
</dbReference>
<dbReference type="RefSeq" id="WP_236549838.1">
    <property type="nucleotide sequence ID" value="NZ_APKE01000037.1"/>
</dbReference>
<dbReference type="InterPro" id="IPR008183">
    <property type="entry name" value="Aldose_1/G6P_1-epimerase"/>
</dbReference>
<proteinExistence type="inferred from homology"/>
<reference evidence="4" key="1">
    <citation type="submission" date="2013-03" db="EMBL/GenBank/DDBJ databases">
        <title>Genome Sequence of the Profundibacterium mesophilum strain KAUST100406-0324T from Red Sea, a novel genus in the family Rhodobacteraceae.</title>
        <authorList>
            <person name="Essack M."/>
            <person name="Alam I."/>
            <person name="Lafi F."/>
            <person name="Alawi W."/>
            <person name="Kamanu F."/>
            <person name="Al-Suwailem A."/>
            <person name="Lee O.O."/>
            <person name="Xu Y."/>
            <person name="Bajic V."/>
            <person name="Qian P.-Y."/>
            <person name="Archer J."/>
        </authorList>
    </citation>
    <scope>NUCLEOTIDE SEQUENCE</scope>
    <source>
        <strain evidence="4">KAUST100406-0324</strain>
    </source>
</reference>
<accession>A0A921TDQ0</accession>
<dbReference type="AlphaFoldDB" id="A0A921TDQ0"/>
<comment type="caution">
    <text evidence="4">The sequence shown here is derived from an EMBL/GenBank/DDBJ whole genome shotgun (WGS) entry which is preliminary data.</text>
</comment>
<dbReference type="Proteomes" id="UP000698242">
    <property type="component" value="Unassembled WGS sequence"/>
</dbReference>
<dbReference type="SUPFAM" id="SSF74650">
    <property type="entry name" value="Galactose mutarotase-like"/>
    <property type="match status" value="1"/>
</dbReference>